<keyword evidence="8 11" id="KW-0464">Manganese</keyword>
<dbReference type="PANTHER" id="PTHR12320:SF1">
    <property type="entry name" value="PROTEIN PHOSPHATASE PTC7 HOMOLOG"/>
    <property type="match status" value="1"/>
</dbReference>
<dbReference type="AlphaFoldDB" id="A0A6P8XWI6"/>
<dbReference type="GO" id="GO:0005739">
    <property type="term" value="C:mitochondrion"/>
    <property type="evidence" value="ECO:0007669"/>
    <property type="project" value="TreeGrafter"/>
</dbReference>
<dbReference type="InterPro" id="IPR039123">
    <property type="entry name" value="PPTC7"/>
</dbReference>
<evidence type="ECO:0000256" key="11">
    <source>
        <dbReference type="RuleBase" id="RU366020"/>
    </source>
</evidence>
<evidence type="ECO:0000256" key="7">
    <source>
        <dbReference type="ARBA" id="ARBA00022912"/>
    </source>
</evidence>
<dbReference type="PANTHER" id="PTHR12320">
    <property type="entry name" value="PROTEIN PHOSPHATASE 2C"/>
    <property type="match status" value="1"/>
</dbReference>
<evidence type="ECO:0000256" key="9">
    <source>
        <dbReference type="ARBA" id="ARBA00047761"/>
    </source>
</evidence>
<accession>A0A6P8XWI6</accession>
<dbReference type="GO" id="GO:0004722">
    <property type="term" value="F:protein serine/threonine phosphatase activity"/>
    <property type="evidence" value="ECO:0007669"/>
    <property type="project" value="UniProtKB-EC"/>
</dbReference>
<dbReference type="GeneID" id="117576749"/>
<sequence>MFSAHRRCMLLRHFPLPALKQAQILNIRCGSNNSSKNYPYLVKAVQGSAKERQPQYQRPTSDSHRYGEDSWFISSTPKAEVMGVADGVGGWRVKGIDAGIFAKELMSSCSSNAQRPEFDGRNPRQLLIDSFNQLKGKTTTLQGSSTACLVALKRSDCTLHTANLGDSGFLVLRGGKVVHRSYGQHHGFNTPYQLAMPQDNKQRGGDEPEAAVATHMPLQEGDLVLTATDGLFDNMPESLLVRQLATAQGETSSERLQLVANKLVALAGNLSVSANFQSPFALRARANNLNFGSGGKPDDITIILASVAVP</sequence>
<keyword evidence="5 11" id="KW-0378">Hydrolase</keyword>
<keyword evidence="4 11" id="KW-0479">Metal-binding</keyword>
<dbReference type="SMART" id="SM00331">
    <property type="entry name" value="PP2C_SIG"/>
    <property type="match status" value="1"/>
</dbReference>
<organism evidence="13 14">
    <name type="scientific">Drosophila albomicans</name>
    <name type="common">Fruit fly</name>
    <dbReference type="NCBI Taxonomy" id="7291"/>
    <lineage>
        <taxon>Eukaryota</taxon>
        <taxon>Metazoa</taxon>
        <taxon>Ecdysozoa</taxon>
        <taxon>Arthropoda</taxon>
        <taxon>Hexapoda</taxon>
        <taxon>Insecta</taxon>
        <taxon>Pterygota</taxon>
        <taxon>Neoptera</taxon>
        <taxon>Endopterygota</taxon>
        <taxon>Diptera</taxon>
        <taxon>Brachycera</taxon>
        <taxon>Muscomorpha</taxon>
        <taxon>Ephydroidea</taxon>
        <taxon>Drosophilidae</taxon>
        <taxon>Drosophila</taxon>
    </lineage>
</organism>
<comment type="similarity">
    <text evidence="3 11">Belongs to the PP2C family.</text>
</comment>
<reference evidence="14" key="1">
    <citation type="submission" date="2025-08" db="UniProtKB">
        <authorList>
            <consortium name="RefSeq"/>
        </authorList>
    </citation>
    <scope>IDENTIFICATION</scope>
    <source>
        <strain evidence="14">15112-1751.03</strain>
        <tissue evidence="14">Whole Adult</tissue>
    </source>
</reference>
<dbReference type="CDD" id="cd00143">
    <property type="entry name" value="PP2Cc"/>
    <property type="match status" value="1"/>
</dbReference>
<dbReference type="EC" id="3.1.3.16" evidence="11"/>
<evidence type="ECO:0000256" key="5">
    <source>
        <dbReference type="ARBA" id="ARBA00022801"/>
    </source>
</evidence>
<comment type="cofactor">
    <cofactor evidence="1 11">
        <name>Mn(2+)</name>
        <dbReference type="ChEBI" id="CHEBI:29035"/>
    </cofactor>
</comment>
<keyword evidence="7 11" id="KW-0904">Protein phosphatase</keyword>
<dbReference type="InterPro" id="IPR036457">
    <property type="entry name" value="PPM-type-like_dom_sf"/>
</dbReference>
<dbReference type="InterPro" id="IPR001932">
    <property type="entry name" value="PPM-type_phosphatase-like_dom"/>
</dbReference>
<evidence type="ECO:0000256" key="1">
    <source>
        <dbReference type="ARBA" id="ARBA00001936"/>
    </source>
</evidence>
<keyword evidence="6 11" id="KW-0460">Magnesium</keyword>
<comment type="cofactor">
    <cofactor evidence="2 11">
        <name>Mg(2+)</name>
        <dbReference type="ChEBI" id="CHEBI:18420"/>
    </cofactor>
</comment>
<evidence type="ECO:0000313" key="14">
    <source>
        <dbReference type="RefSeq" id="XP_034117674.1"/>
    </source>
</evidence>
<evidence type="ECO:0000256" key="10">
    <source>
        <dbReference type="ARBA" id="ARBA00048336"/>
    </source>
</evidence>
<gene>
    <name evidence="14" type="primary">LOC117576749</name>
</gene>
<dbReference type="RefSeq" id="XP_034117674.1">
    <property type="nucleotide sequence ID" value="XM_034261783.2"/>
</dbReference>
<dbReference type="Proteomes" id="UP000515160">
    <property type="component" value="Chromosome 2R"/>
</dbReference>
<name>A0A6P8XWI6_DROAB</name>
<evidence type="ECO:0000259" key="12">
    <source>
        <dbReference type="PROSITE" id="PS51746"/>
    </source>
</evidence>
<keyword evidence="13" id="KW-1185">Reference proteome</keyword>
<evidence type="ECO:0000256" key="6">
    <source>
        <dbReference type="ARBA" id="ARBA00022842"/>
    </source>
</evidence>
<dbReference type="CTD" id="43511"/>
<comment type="catalytic activity">
    <reaction evidence="9 11">
        <text>O-phospho-L-seryl-[protein] + H2O = L-seryl-[protein] + phosphate</text>
        <dbReference type="Rhea" id="RHEA:20629"/>
        <dbReference type="Rhea" id="RHEA-COMP:9863"/>
        <dbReference type="Rhea" id="RHEA-COMP:11604"/>
        <dbReference type="ChEBI" id="CHEBI:15377"/>
        <dbReference type="ChEBI" id="CHEBI:29999"/>
        <dbReference type="ChEBI" id="CHEBI:43474"/>
        <dbReference type="ChEBI" id="CHEBI:83421"/>
        <dbReference type="EC" id="3.1.3.16"/>
    </reaction>
</comment>
<dbReference type="Pfam" id="PF07228">
    <property type="entry name" value="SpoIIE"/>
    <property type="match status" value="1"/>
</dbReference>
<evidence type="ECO:0000313" key="13">
    <source>
        <dbReference type="Proteomes" id="UP000515160"/>
    </source>
</evidence>
<dbReference type="PROSITE" id="PS51746">
    <property type="entry name" value="PPM_2"/>
    <property type="match status" value="1"/>
</dbReference>
<dbReference type="SMART" id="SM00332">
    <property type="entry name" value="PP2Cc"/>
    <property type="match status" value="1"/>
</dbReference>
<evidence type="ECO:0000256" key="2">
    <source>
        <dbReference type="ARBA" id="ARBA00001946"/>
    </source>
</evidence>
<comment type="catalytic activity">
    <reaction evidence="10 11">
        <text>O-phospho-L-threonyl-[protein] + H2O = L-threonyl-[protein] + phosphate</text>
        <dbReference type="Rhea" id="RHEA:47004"/>
        <dbReference type="Rhea" id="RHEA-COMP:11060"/>
        <dbReference type="Rhea" id="RHEA-COMP:11605"/>
        <dbReference type="ChEBI" id="CHEBI:15377"/>
        <dbReference type="ChEBI" id="CHEBI:30013"/>
        <dbReference type="ChEBI" id="CHEBI:43474"/>
        <dbReference type="ChEBI" id="CHEBI:61977"/>
        <dbReference type="EC" id="3.1.3.16"/>
    </reaction>
</comment>
<proteinExistence type="inferred from homology"/>
<dbReference type="Gene3D" id="3.60.40.10">
    <property type="entry name" value="PPM-type phosphatase domain"/>
    <property type="match status" value="1"/>
</dbReference>
<evidence type="ECO:0000256" key="3">
    <source>
        <dbReference type="ARBA" id="ARBA00006702"/>
    </source>
</evidence>
<dbReference type="FunFam" id="3.60.40.10:FF:000009">
    <property type="entry name" value="Blast:Protein phosphatase PTC7 homolog"/>
    <property type="match status" value="1"/>
</dbReference>
<feature type="domain" description="PPM-type phosphatase" evidence="12">
    <location>
        <begin position="47"/>
        <end position="307"/>
    </location>
</feature>
<dbReference type="OrthoDB" id="60843at2759"/>
<evidence type="ECO:0000256" key="4">
    <source>
        <dbReference type="ARBA" id="ARBA00022723"/>
    </source>
</evidence>
<dbReference type="GO" id="GO:0046872">
    <property type="term" value="F:metal ion binding"/>
    <property type="evidence" value="ECO:0007669"/>
    <property type="project" value="UniProtKB-UniRule"/>
</dbReference>
<evidence type="ECO:0000256" key="8">
    <source>
        <dbReference type="ARBA" id="ARBA00023211"/>
    </source>
</evidence>
<protein>
    <recommendedName>
        <fullName evidence="11">Protein phosphatase</fullName>
        <ecNumber evidence="11">3.1.3.16</ecNumber>
    </recommendedName>
</protein>
<dbReference type="SUPFAM" id="SSF81606">
    <property type="entry name" value="PP2C-like"/>
    <property type="match status" value="1"/>
</dbReference>